<feature type="domain" description="Major facilitator superfamily (MFS) profile" evidence="9">
    <location>
        <begin position="1"/>
        <end position="438"/>
    </location>
</feature>
<feature type="transmembrane region" description="Helical" evidence="8">
    <location>
        <begin position="202"/>
        <end position="225"/>
    </location>
</feature>
<evidence type="ECO:0000256" key="5">
    <source>
        <dbReference type="ARBA" id="ARBA00022692"/>
    </source>
</evidence>
<keyword evidence="6 8" id="KW-1133">Transmembrane helix</keyword>
<dbReference type="EMBL" id="BMMX01000023">
    <property type="protein sequence ID" value="GGL04624.1"/>
    <property type="molecule type" value="Genomic_DNA"/>
</dbReference>
<evidence type="ECO:0000256" key="6">
    <source>
        <dbReference type="ARBA" id="ARBA00022989"/>
    </source>
</evidence>
<dbReference type="SUPFAM" id="SSF103473">
    <property type="entry name" value="MFS general substrate transporter"/>
    <property type="match status" value="1"/>
</dbReference>
<reference evidence="10" key="1">
    <citation type="journal article" date="2014" name="Int. J. Syst. Evol. Microbiol.">
        <title>Complete genome sequence of Corynebacterium casei LMG S-19264T (=DSM 44701T), isolated from a smear-ripened cheese.</title>
        <authorList>
            <consortium name="US DOE Joint Genome Institute (JGI-PGF)"/>
            <person name="Walter F."/>
            <person name="Albersmeier A."/>
            <person name="Kalinowski J."/>
            <person name="Ruckert C."/>
        </authorList>
    </citation>
    <scope>NUCLEOTIDE SEQUENCE</scope>
    <source>
        <strain evidence="10">CGMCC 4.7299</strain>
    </source>
</reference>
<keyword evidence="11" id="KW-1185">Reference proteome</keyword>
<feature type="transmembrane region" description="Helical" evidence="8">
    <location>
        <begin position="275"/>
        <end position="298"/>
    </location>
</feature>
<dbReference type="Proteomes" id="UP000656042">
    <property type="component" value="Unassembled WGS sequence"/>
</dbReference>
<dbReference type="InterPro" id="IPR004638">
    <property type="entry name" value="EmrB-like"/>
</dbReference>
<dbReference type="PANTHER" id="PTHR42718">
    <property type="entry name" value="MAJOR FACILITATOR SUPERFAMILY MULTIDRUG TRANSPORTER MFSC"/>
    <property type="match status" value="1"/>
</dbReference>
<dbReference type="CDD" id="cd17321">
    <property type="entry name" value="MFS_MMR_MDR_like"/>
    <property type="match status" value="1"/>
</dbReference>
<feature type="transmembrane region" description="Helical" evidence="8">
    <location>
        <begin position="334"/>
        <end position="355"/>
    </location>
</feature>
<dbReference type="Gene3D" id="1.20.1250.20">
    <property type="entry name" value="MFS general substrate transporter like domains"/>
    <property type="match status" value="1"/>
</dbReference>
<evidence type="ECO:0000313" key="11">
    <source>
        <dbReference type="Proteomes" id="UP000656042"/>
    </source>
</evidence>
<reference evidence="10" key="2">
    <citation type="submission" date="2020-09" db="EMBL/GenBank/DDBJ databases">
        <authorList>
            <person name="Sun Q."/>
            <person name="Zhou Y."/>
        </authorList>
    </citation>
    <scope>NUCLEOTIDE SEQUENCE</scope>
    <source>
        <strain evidence="10">CGMCC 4.7299</strain>
    </source>
</reference>
<dbReference type="GO" id="GO:0022857">
    <property type="term" value="F:transmembrane transporter activity"/>
    <property type="evidence" value="ECO:0007669"/>
    <property type="project" value="InterPro"/>
</dbReference>
<keyword evidence="7 8" id="KW-0472">Membrane</keyword>
<dbReference type="Gene3D" id="1.20.1720.10">
    <property type="entry name" value="Multidrug resistance protein D"/>
    <property type="match status" value="1"/>
</dbReference>
<proteinExistence type="inferred from homology"/>
<evidence type="ECO:0000256" key="4">
    <source>
        <dbReference type="ARBA" id="ARBA00022475"/>
    </source>
</evidence>
<feature type="transmembrane region" description="Helical" evidence="8">
    <location>
        <begin position="113"/>
        <end position="133"/>
    </location>
</feature>
<comment type="caution">
    <text evidence="10">The sequence shown here is derived from an EMBL/GenBank/DDBJ whole genome shotgun (WGS) entry which is preliminary data.</text>
</comment>
<dbReference type="Pfam" id="PF07690">
    <property type="entry name" value="MFS_1"/>
    <property type="match status" value="1"/>
</dbReference>
<sequence length="451" mass="46499">MVMDVSIVNVALPTIRRDLGASVSGLQWTVDAYSLVLAAFLVLAGSTADRVGRRRIFLTGLVAFGLGSLLCGLAPSIGWLIAARALQAVGGTMLNPVAMAIIATTFPEPAERARAIGIFGSMSGLSLALGPILGGVLVDGLGWRSIFWVNVPVVIAAIACTVRFVPESRAARVRRFDPVGQTLVTLALGSLVFAIIESSSLGWASPVILGLLGVVGLSVLGIIAYEPRRTDPLLELRLFRSVPFSLAITTALWSFCAFGAFLFVTTLYLQDVRGMSALAAGLSLLPVGILIVVIAPRTGRFVGTRGPRRPLVVSGVALALGGLASLWVGPDSPLALALVVFLLFGVFQGTVNAPITNTAVSGMPRSMAGVATSLASSGRQTGTTLGVAISGTIVGSTVGDPAAFHHATYGVWWLTVGLGAGIVAAGLLSTGRWAAATADRAATLFEEVDRG</sequence>
<dbReference type="InterPro" id="IPR011701">
    <property type="entry name" value="MFS"/>
</dbReference>
<feature type="transmembrane region" description="Helical" evidence="8">
    <location>
        <begin position="88"/>
        <end position="106"/>
    </location>
</feature>
<feature type="transmembrane region" description="Helical" evidence="8">
    <location>
        <begin position="56"/>
        <end position="82"/>
    </location>
</feature>
<dbReference type="PANTHER" id="PTHR42718:SF9">
    <property type="entry name" value="MAJOR FACILITATOR SUPERFAMILY MULTIDRUG TRANSPORTER MFSC"/>
    <property type="match status" value="1"/>
</dbReference>
<evidence type="ECO:0000256" key="2">
    <source>
        <dbReference type="ARBA" id="ARBA00008537"/>
    </source>
</evidence>
<feature type="transmembrane region" description="Helical" evidence="8">
    <location>
        <begin position="246"/>
        <end position="269"/>
    </location>
</feature>
<gene>
    <name evidence="10" type="ORF">GCM10012284_44030</name>
</gene>
<feature type="transmembrane region" description="Helical" evidence="8">
    <location>
        <begin position="26"/>
        <end position="44"/>
    </location>
</feature>
<feature type="transmembrane region" description="Helical" evidence="8">
    <location>
        <begin position="178"/>
        <end position="196"/>
    </location>
</feature>
<organism evidence="10 11">
    <name type="scientific">Mangrovihabitans endophyticus</name>
    <dbReference type="NCBI Taxonomy" id="1751298"/>
    <lineage>
        <taxon>Bacteria</taxon>
        <taxon>Bacillati</taxon>
        <taxon>Actinomycetota</taxon>
        <taxon>Actinomycetes</taxon>
        <taxon>Micromonosporales</taxon>
        <taxon>Micromonosporaceae</taxon>
        <taxon>Mangrovihabitans</taxon>
    </lineage>
</organism>
<dbReference type="InterPro" id="IPR020846">
    <property type="entry name" value="MFS_dom"/>
</dbReference>
<feature type="transmembrane region" description="Helical" evidence="8">
    <location>
        <begin position="145"/>
        <end position="166"/>
    </location>
</feature>
<accession>A0A8J3FQY1</accession>
<protein>
    <submittedName>
        <fullName evidence="10">MFS transporter</fullName>
    </submittedName>
</protein>
<dbReference type="InterPro" id="IPR036259">
    <property type="entry name" value="MFS_trans_sf"/>
</dbReference>
<dbReference type="PROSITE" id="PS50850">
    <property type="entry name" value="MFS"/>
    <property type="match status" value="1"/>
</dbReference>
<comment type="similarity">
    <text evidence="2">Belongs to the major facilitator superfamily. EmrB family.</text>
</comment>
<evidence type="ECO:0000259" key="9">
    <source>
        <dbReference type="PROSITE" id="PS50850"/>
    </source>
</evidence>
<evidence type="ECO:0000256" key="7">
    <source>
        <dbReference type="ARBA" id="ARBA00023136"/>
    </source>
</evidence>
<comment type="subcellular location">
    <subcellularLocation>
        <location evidence="1">Cell membrane</location>
        <topology evidence="1">Multi-pass membrane protein</topology>
    </subcellularLocation>
</comment>
<name>A0A8J3FQY1_9ACTN</name>
<evidence type="ECO:0000256" key="1">
    <source>
        <dbReference type="ARBA" id="ARBA00004651"/>
    </source>
</evidence>
<dbReference type="AlphaFoldDB" id="A0A8J3FQY1"/>
<keyword evidence="3" id="KW-0813">Transport</keyword>
<evidence type="ECO:0000256" key="8">
    <source>
        <dbReference type="SAM" id="Phobius"/>
    </source>
</evidence>
<keyword evidence="5 8" id="KW-0812">Transmembrane</keyword>
<dbReference type="NCBIfam" id="TIGR00711">
    <property type="entry name" value="efflux_EmrB"/>
    <property type="match status" value="1"/>
</dbReference>
<evidence type="ECO:0000256" key="3">
    <source>
        <dbReference type="ARBA" id="ARBA00022448"/>
    </source>
</evidence>
<feature type="transmembrane region" description="Helical" evidence="8">
    <location>
        <begin position="310"/>
        <end position="328"/>
    </location>
</feature>
<keyword evidence="4" id="KW-1003">Cell membrane</keyword>
<evidence type="ECO:0000313" key="10">
    <source>
        <dbReference type="EMBL" id="GGL04624.1"/>
    </source>
</evidence>
<dbReference type="GO" id="GO:0005886">
    <property type="term" value="C:plasma membrane"/>
    <property type="evidence" value="ECO:0007669"/>
    <property type="project" value="UniProtKB-SubCell"/>
</dbReference>